<reference evidence="2" key="1">
    <citation type="journal article" date="2014" name="Science">
        <title>Ancient hybridizations among the ancestral genomes of bread wheat.</title>
        <authorList>
            <consortium name="International Wheat Genome Sequencing Consortium,"/>
            <person name="Marcussen T."/>
            <person name="Sandve S.R."/>
            <person name="Heier L."/>
            <person name="Spannagl M."/>
            <person name="Pfeifer M."/>
            <person name="Jakobsen K.S."/>
            <person name="Wulff B.B."/>
            <person name="Steuernagel B."/>
            <person name="Mayer K.F."/>
            <person name="Olsen O.A."/>
        </authorList>
    </citation>
    <scope>NUCLEOTIDE SEQUENCE [LARGE SCALE GENOMIC DNA]</scope>
    <source>
        <strain evidence="2">cv. AL8/78</strain>
    </source>
</reference>
<keyword evidence="2" id="KW-1185">Reference proteome</keyword>
<reference evidence="2" key="2">
    <citation type="journal article" date="2017" name="Nat. Plants">
        <title>The Aegilops tauschii genome reveals multiple impacts of transposons.</title>
        <authorList>
            <person name="Zhao G."/>
            <person name="Zou C."/>
            <person name="Li K."/>
            <person name="Wang K."/>
            <person name="Li T."/>
            <person name="Gao L."/>
            <person name="Zhang X."/>
            <person name="Wang H."/>
            <person name="Yang Z."/>
            <person name="Liu X."/>
            <person name="Jiang W."/>
            <person name="Mao L."/>
            <person name="Kong X."/>
            <person name="Jiao Y."/>
            <person name="Jia J."/>
        </authorList>
    </citation>
    <scope>NUCLEOTIDE SEQUENCE [LARGE SCALE GENOMIC DNA]</scope>
    <source>
        <strain evidence="2">cv. AL8/78</strain>
    </source>
</reference>
<reference evidence="1" key="5">
    <citation type="journal article" date="2021" name="G3 (Bethesda)">
        <title>Aegilops tauschii genome assembly Aet v5.0 features greater sequence contiguity and improved annotation.</title>
        <authorList>
            <person name="Wang L."/>
            <person name="Zhu T."/>
            <person name="Rodriguez J.C."/>
            <person name="Deal K.R."/>
            <person name="Dubcovsky J."/>
            <person name="McGuire P.E."/>
            <person name="Lux T."/>
            <person name="Spannagl M."/>
            <person name="Mayer K.F.X."/>
            <person name="Baldrich P."/>
            <person name="Meyers B.C."/>
            <person name="Huo N."/>
            <person name="Gu Y.Q."/>
            <person name="Zhou H."/>
            <person name="Devos K.M."/>
            <person name="Bennetzen J.L."/>
            <person name="Unver T."/>
            <person name="Budak H."/>
            <person name="Gulick P.J."/>
            <person name="Galiba G."/>
            <person name="Kalapos B."/>
            <person name="Nelson D.R."/>
            <person name="Li P."/>
            <person name="You F.M."/>
            <person name="Luo M.C."/>
            <person name="Dvorak J."/>
        </authorList>
    </citation>
    <scope>NUCLEOTIDE SEQUENCE [LARGE SCALE GENOMIC DNA]</scope>
    <source>
        <strain evidence="1">cv. AL8/78</strain>
    </source>
</reference>
<organism evidence="1 2">
    <name type="scientific">Aegilops tauschii subsp. strangulata</name>
    <name type="common">Goatgrass</name>
    <dbReference type="NCBI Taxonomy" id="200361"/>
    <lineage>
        <taxon>Eukaryota</taxon>
        <taxon>Viridiplantae</taxon>
        <taxon>Streptophyta</taxon>
        <taxon>Embryophyta</taxon>
        <taxon>Tracheophyta</taxon>
        <taxon>Spermatophyta</taxon>
        <taxon>Magnoliopsida</taxon>
        <taxon>Liliopsida</taxon>
        <taxon>Poales</taxon>
        <taxon>Poaceae</taxon>
        <taxon>BOP clade</taxon>
        <taxon>Pooideae</taxon>
        <taxon>Triticodae</taxon>
        <taxon>Triticeae</taxon>
        <taxon>Triticinae</taxon>
        <taxon>Aegilops</taxon>
    </lineage>
</organism>
<reference evidence="1" key="3">
    <citation type="journal article" date="2017" name="Nature">
        <title>Genome sequence of the progenitor of the wheat D genome Aegilops tauschii.</title>
        <authorList>
            <person name="Luo M.C."/>
            <person name="Gu Y.Q."/>
            <person name="Puiu D."/>
            <person name="Wang H."/>
            <person name="Twardziok S.O."/>
            <person name="Deal K.R."/>
            <person name="Huo N."/>
            <person name="Zhu T."/>
            <person name="Wang L."/>
            <person name="Wang Y."/>
            <person name="McGuire P.E."/>
            <person name="Liu S."/>
            <person name="Long H."/>
            <person name="Ramasamy R.K."/>
            <person name="Rodriguez J.C."/>
            <person name="Van S.L."/>
            <person name="Yuan L."/>
            <person name="Wang Z."/>
            <person name="Xia Z."/>
            <person name="Xiao L."/>
            <person name="Anderson O.D."/>
            <person name="Ouyang S."/>
            <person name="Liang Y."/>
            <person name="Zimin A.V."/>
            <person name="Pertea G."/>
            <person name="Qi P."/>
            <person name="Bennetzen J.L."/>
            <person name="Dai X."/>
            <person name="Dawson M.W."/>
            <person name="Muller H.G."/>
            <person name="Kugler K."/>
            <person name="Rivarola-Duarte L."/>
            <person name="Spannagl M."/>
            <person name="Mayer K.F.X."/>
            <person name="Lu F.H."/>
            <person name="Bevan M.W."/>
            <person name="Leroy P."/>
            <person name="Li P."/>
            <person name="You F.M."/>
            <person name="Sun Q."/>
            <person name="Liu Z."/>
            <person name="Lyons E."/>
            <person name="Wicker T."/>
            <person name="Salzberg S.L."/>
            <person name="Devos K.M."/>
            <person name="Dvorak J."/>
        </authorList>
    </citation>
    <scope>NUCLEOTIDE SEQUENCE [LARGE SCALE GENOMIC DNA]</scope>
    <source>
        <strain evidence="1">cv. AL8/78</strain>
    </source>
</reference>
<name>A0A453IAZ4_AEGTS</name>
<evidence type="ECO:0000313" key="1">
    <source>
        <dbReference type="EnsemblPlants" id="AET4Gv20504100.1"/>
    </source>
</evidence>
<reference evidence="1" key="4">
    <citation type="submission" date="2019-03" db="UniProtKB">
        <authorList>
            <consortium name="EnsemblPlants"/>
        </authorList>
    </citation>
    <scope>IDENTIFICATION</scope>
</reference>
<dbReference type="Proteomes" id="UP000015105">
    <property type="component" value="Chromosome 4D"/>
</dbReference>
<evidence type="ECO:0000313" key="2">
    <source>
        <dbReference type="Proteomes" id="UP000015105"/>
    </source>
</evidence>
<accession>A0A453IAZ4</accession>
<dbReference type="EnsemblPlants" id="AET4Gv20504100.1">
    <property type="protein sequence ID" value="AET4Gv20504100.1"/>
    <property type="gene ID" value="AET4Gv20504100"/>
</dbReference>
<proteinExistence type="predicted"/>
<dbReference type="AlphaFoldDB" id="A0A453IAZ4"/>
<protein>
    <submittedName>
        <fullName evidence="1">Uncharacterized protein</fullName>
    </submittedName>
</protein>
<sequence length="110" mass="12709">MHESVLYFPRWPHMFLSPCVSYIKLKGIFSARLAPTNPHQSAVHTTHMAWSLAGHTGRNRAQTKKQGSCLQIKCPGLVSSQTCSLSTFLKLRWRWMHMLCQIWNFFFCAP</sequence>
<dbReference type="Gramene" id="AET4Gv20504100.1">
    <property type="protein sequence ID" value="AET4Gv20504100.1"/>
    <property type="gene ID" value="AET4Gv20504100"/>
</dbReference>